<feature type="domain" description="Endonuclease/exonuclease/phosphatase" evidence="1">
    <location>
        <begin position="24"/>
        <end position="96"/>
    </location>
</feature>
<proteinExistence type="predicted"/>
<reference evidence="2 3" key="1">
    <citation type="submission" date="2016-03" db="EMBL/GenBank/DDBJ databases">
        <title>EvidentialGene: Evidence-directed Construction of Genes on Genomes.</title>
        <authorList>
            <person name="Gilbert D.G."/>
            <person name="Choi J.-H."/>
            <person name="Mockaitis K."/>
            <person name="Colbourne J."/>
            <person name="Pfrender M."/>
        </authorList>
    </citation>
    <scope>NUCLEOTIDE SEQUENCE [LARGE SCALE GENOMIC DNA]</scope>
    <source>
        <strain evidence="2 3">Xinb3</strain>
        <tissue evidence="2">Complete organism</tissue>
    </source>
</reference>
<feature type="non-terminal residue" evidence="2">
    <location>
        <position position="1"/>
    </location>
</feature>
<dbReference type="EMBL" id="LRGB01015403">
    <property type="protein sequence ID" value="KZR98900.1"/>
    <property type="molecule type" value="Genomic_DNA"/>
</dbReference>
<feature type="non-terminal residue" evidence="2">
    <location>
        <position position="100"/>
    </location>
</feature>
<dbReference type="InterPro" id="IPR036691">
    <property type="entry name" value="Endo/exonu/phosph_ase_sf"/>
</dbReference>
<gene>
    <name evidence="2" type="ORF">APZ42_005466</name>
</gene>
<name>A0A162BYA2_9CRUS</name>
<dbReference type="Gene3D" id="3.60.10.10">
    <property type="entry name" value="Endonuclease/exonuclease/phosphatase"/>
    <property type="match status" value="1"/>
</dbReference>
<protein>
    <recommendedName>
        <fullName evidence="1">Endonuclease/exonuclease/phosphatase domain-containing protein</fullName>
    </recommendedName>
</protein>
<dbReference type="InterPro" id="IPR005135">
    <property type="entry name" value="Endo/exonuclease/phosphatase"/>
</dbReference>
<organism evidence="2 3">
    <name type="scientific">Daphnia magna</name>
    <dbReference type="NCBI Taxonomy" id="35525"/>
    <lineage>
        <taxon>Eukaryota</taxon>
        <taxon>Metazoa</taxon>
        <taxon>Ecdysozoa</taxon>
        <taxon>Arthropoda</taxon>
        <taxon>Crustacea</taxon>
        <taxon>Branchiopoda</taxon>
        <taxon>Diplostraca</taxon>
        <taxon>Cladocera</taxon>
        <taxon>Anomopoda</taxon>
        <taxon>Daphniidae</taxon>
        <taxon>Daphnia</taxon>
    </lineage>
</organism>
<dbReference type="Proteomes" id="UP000076858">
    <property type="component" value="Unassembled WGS sequence"/>
</dbReference>
<dbReference type="PANTHER" id="PTHR33776">
    <property type="entry name" value="ENDO/EXONUCLEASE/PHOSPHATASE DOMAIN-CONTAINING PROTEIN"/>
    <property type="match status" value="1"/>
</dbReference>
<dbReference type="SUPFAM" id="SSF56219">
    <property type="entry name" value="DNase I-like"/>
    <property type="match status" value="1"/>
</dbReference>
<dbReference type="OrthoDB" id="6340572at2759"/>
<keyword evidence="3" id="KW-1185">Reference proteome</keyword>
<dbReference type="GO" id="GO:0003824">
    <property type="term" value="F:catalytic activity"/>
    <property type="evidence" value="ECO:0007669"/>
    <property type="project" value="InterPro"/>
</dbReference>
<evidence type="ECO:0000259" key="1">
    <source>
        <dbReference type="Pfam" id="PF14529"/>
    </source>
</evidence>
<evidence type="ECO:0000313" key="2">
    <source>
        <dbReference type="EMBL" id="KZR98900.1"/>
    </source>
</evidence>
<dbReference type="AlphaFoldDB" id="A0A162BYA2"/>
<comment type="caution">
    <text evidence="2">The sequence shown here is derived from an EMBL/GenBank/DDBJ whole genome shotgun (WGS) entry which is preliminary data.</text>
</comment>
<dbReference type="Pfam" id="PF14529">
    <property type="entry name" value="Exo_endo_phos_2"/>
    <property type="match status" value="1"/>
</dbReference>
<sequence>RSHKDYETFECLGTSLDVGAEKKIRLLSIYRPPDSNIIEFLEEFESLLAASNTSKESLCITGDFNLHVKNPNPREEDFLELIESYGLVQHVKKPTHEKGK</sequence>
<evidence type="ECO:0000313" key="3">
    <source>
        <dbReference type="Proteomes" id="UP000076858"/>
    </source>
</evidence>
<dbReference type="PANTHER" id="PTHR33776:SF3">
    <property type="entry name" value="PHD-TYPE DOMAIN-CONTAINING PROTEIN"/>
    <property type="match status" value="1"/>
</dbReference>
<accession>A0A162BYA2</accession>